<dbReference type="RefSeq" id="XP_040938582.1">
    <property type="nucleotide sequence ID" value="XM_041082648.1"/>
</dbReference>
<dbReference type="InterPro" id="IPR009025">
    <property type="entry name" value="RBP11-like_dimer"/>
</dbReference>
<dbReference type="PROSITE" id="PS01154">
    <property type="entry name" value="RNA_POL_L_13KD"/>
    <property type="match status" value="1"/>
</dbReference>
<dbReference type="Pfam" id="PF13656">
    <property type="entry name" value="RNA_pol_L_2"/>
    <property type="match status" value="1"/>
</dbReference>
<comment type="similarity">
    <text evidence="3">Belongs to the archaeal Rpo11/eukaryotic RPB11/RPC19 RNA polymerase subunit family.</text>
</comment>
<reference evidence="6" key="2">
    <citation type="submission" date="2025-08" db="UniProtKB">
        <authorList>
            <consortium name="RefSeq"/>
        </authorList>
    </citation>
    <scope>IDENTIFICATION</scope>
</reference>
<keyword evidence="1" id="KW-0240">DNA-directed RNA polymerase</keyword>
<keyword evidence="2" id="KW-0804">Transcription</keyword>
<accession>A0ABM2Z8Q9</accession>
<evidence type="ECO:0000256" key="1">
    <source>
        <dbReference type="ARBA" id="ARBA00022478"/>
    </source>
</evidence>
<gene>
    <name evidence="6" type="primary">LOC107928648</name>
</gene>
<evidence type="ECO:0000259" key="4">
    <source>
        <dbReference type="Pfam" id="PF13656"/>
    </source>
</evidence>
<dbReference type="Proteomes" id="UP000818029">
    <property type="component" value="Chromosome A12"/>
</dbReference>
<protein>
    <recommendedName>
        <fullName evidence="4">DNA-directed RNA polymerase RBP11-like dimerisation domain-containing protein</fullName>
    </recommendedName>
</protein>
<name>A0ABM2Z8Q9_GOSHI</name>
<evidence type="ECO:0000256" key="3">
    <source>
        <dbReference type="ARBA" id="ARBA00025751"/>
    </source>
</evidence>
<dbReference type="Gene3D" id="3.30.1360.10">
    <property type="entry name" value="RNA polymerase, RBP11-like subunit"/>
    <property type="match status" value="1"/>
</dbReference>
<evidence type="ECO:0000313" key="5">
    <source>
        <dbReference type="Proteomes" id="UP000818029"/>
    </source>
</evidence>
<reference evidence="5" key="1">
    <citation type="journal article" date="2020" name="Nat. Genet.">
        <title>Genomic diversifications of five Gossypium allopolyploid species and their impact on cotton improvement.</title>
        <authorList>
            <person name="Chen Z.J."/>
            <person name="Sreedasyam A."/>
            <person name="Ando A."/>
            <person name="Song Q."/>
            <person name="De Santiago L.M."/>
            <person name="Hulse-Kemp A.M."/>
            <person name="Ding M."/>
            <person name="Ye W."/>
            <person name="Kirkbride R.C."/>
            <person name="Jenkins J."/>
            <person name="Plott C."/>
            <person name="Lovell J."/>
            <person name="Lin Y.M."/>
            <person name="Vaughn R."/>
            <person name="Liu B."/>
            <person name="Simpson S."/>
            <person name="Scheffler B.E."/>
            <person name="Wen L."/>
            <person name="Saski C.A."/>
            <person name="Grover C.E."/>
            <person name="Hu G."/>
            <person name="Conover J.L."/>
            <person name="Carlson J.W."/>
            <person name="Shu S."/>
            <person name="Boston L.B."/>
            <person name="Williams M."/>
            <person name="Peterson D.G."/>
            <person name="McGee K."/>
            <person name="Jones D.C."/>
            <person name="Wendel J.F."/>
            <person name="Stelly D.M."/>
            <person name="Grimwood J."/>
            <person name="Schmutz J."/>
        </authorList>
    </citation>
    <scope>NUCLEOTIDE SEQUENCE [LARGE SCALE GENOMIC DNA]</scope>
    <source>
        <strain evidence="5">cv. TM-1</strain>
    </source>
</reference>
<feature type="domain" description="DNA-directed RNA polymerase RBP11-like dimerisation" evidence="4">
    <location>
        <begin position="11"/>
        <end position="61"/>
    </location>
</feature>
<dbReference type="InterPro" id="IPR033898">
    <property type="entry name" value="RNAP_AC19"/>
</dbReference>
<proteinExistence type="inferred from homology"/>
<dbReference type="InterPro" id="IPR008193">
    <property type="entry name" value="RNA_pol_Rpb11_13-16kDa_CS"/>
</dbReference>
<dbReference type="InterPro" id="IPR036603">
    <property type="entry name" value="RBP11-like"/>
</dbReference>
<dbReference type="GeneID" id="107928648"/>
<organism evidence="5 6">
    <name type="scientific">Gossypium hirsutum</name>
    <name type="common">Upland cotton</name>
    <name type="synonym">Gossypium mexicanum</name>
    <dbReference type="NCBI Taxonomy" id="3635"/>
    <lineage>
        <taxon>Eukaryota</taxon>
        <taxon>Viridiplantae</taxon>
        <taxon>Streptophyta</taxon>
        <taxon>Embryophyta</taxon>
        <taxon>Tracheophyta</taxon>
        <taxon>Spermatophyta</taxon>
        <taxon>Magnoliopsida</taxon>
        <taxon>eudicotyledons</taxon>
        <taxon>Gunneridae</taxon>
        <taxon>Pentapetalae</taxon>
        <taxon>rosids</taxon>
        <taxon>malvids</taxon>
        <taxon>Malvales</taxon>
        <taxon>Malvaceae</taxon>
        <taxon>Malvoideae</taxon>
        <taxon>Gossypium</taxon>
    </lineage>
</organism>
<dbReference type="SUPFAM" id="SSF55257">
    <property type="entry name" value="RBP11-like subunits of RNA polymerase"/>
    <property type="match status" value="1"/>
</dbReference>
<dbReference type="CDD" id="cd07029">
    <property type="entry name" value="RNAP_I_III_AC19"/>
    <property type="match status" value="1"/>
</dbReference>
<evidence type="ECO:0000256" key="2">
    <source>
        <dbReference type="ARBA" id="ARBA00023163"/>
    </source>
</evidence>
<dbReference type="PANTHER" id="PTHR13946">
    <property type="entry name" value="DNA-DIRECTED RNA POLYMERASE I,II,III"/>
    <property type="match status" value="1"/>
</dbReference>
<keyword evidence="5" id="KW-1185">Reference proteome</keyword>
<sequence length="182" mass="20287">MEHGFFTDNSAATFSLTDEDHTIANAVRFTLNQDPRVTFCGYSIPHPSEARVNIRVQTTGGAVFDASQYAFFGNDVLEEVELGGLDDEDEDLPAAGLDEEEFLFDQEEITTSRGLCHLLDNQVFRNLFTHQAEVLDKILFVVAARCMILPHFLCGGSSLSPFLVFLVVESWRQLYSVMAGLL</sequence>
<dbReference type="PANTHER" id="PTHR13946:SF28">
    <property type="entry name" value="DNA-DIRECTED RNA POLYMERASES I AND III SUBUNIT RPAC2"/>
    <property type="match status" value="1"/>
</dbReference>
<evidence type="ECO:0000313" key="6">
    <source>
        <dbReference type="RefSeq" id="XP_040938582.1"/>
    </source>
</evidence>